<dbReference type="Proteomes" id="UP000231280">
    <property type="component" value="Unassembled WGS sequence"/>
</dbReference>
<dbReference type="EMBL" id="PFGX01000064">
    <property type="protein sequence ID" value="PIW75362.1"/>
    <property type="molecule type" value="Genomic_DNA"/>
</dbReference>
<dbReference type="Gene3D" id="3.30.2010.10">
    <property type="entry name" value="Metalloproteases ('zincins'), catalytic domain"/>
    <property type="match status" value="1"/>
</dbReference>
<feature type="domain" description="YgjP-like metallopeptidase" evidence="1">
    <location>
        <begin position="3"/>
        <end position="48"/>
    </location>
</feature>
<proteinExistence type="predicted"/>
<dbReference type="Pfam" id="PF01863">
    <property type="entry name" value="YgjP-like"/>
    <property type="match status" value="1"/>
</dbReference>
<name>A0A2M7IFR5_9BACT</name>
<dbReference type="InterPro" id="IPR053136">
    <property type="entry name" value="UTP_pyrophosphatase-like"/>
</dbReference>
<accession>A0A2M7IFR5</accession>
<organism evidence="2 3">
    <name type="scientific">Candidatus Portnoybacteria bacterium CG_4_8_14_3_um_filter_44_10</name>
    <dbReference type="NCBI Taxonomy" id="1974802"/>
    <lineage>
        <taxon>Bacteria</taxon>
        <taxon>Candidatus Portnoyibacteriota</taxon>
    </lineage>
</organism>
<evidence type="ECO:0000259" key="1">
    <source>
        <dbReference type="Pfam" id="PF01863"/>
    </source>
</evidence>
<dbReference type="AlphaFoldDB" id="A0A2M7IFR5"/>
<sequence length="54" mass="6298">MFLSQGLSDYIIVHELCHLGEFNHSRKFWNLVAKTVPDYLKIKSELKKTGISFD</sequence>
<reference evidence="3" key="1">
    <citation type="submission" date="2017-09" db="EMBL/GenBank/DDBJ databases">
        <title>Depth-based differentiation of microbial function through sediment-hosted aquifers and enrichment of novel symbionts in the deep terrestrial subsurface.</title>
        <authorList>
            <person name="Probst A.J."/>
            <person name="Ladd B."/>
            <person name="Jarett J.K."/>
            <person name="Geller-Mcgrath D.E."/>
            <person name="Sieber C.M.K."/>
            <person name="Emerson J.B."/>
            <person name="Anantharaman K."/>
            <person name="Thomas B.C."/>
            <person name="Malmstrom R."/>
            <person name="Stieglmeier M."/>
            <person name="Klingl A."/>
            <person name="Woyke T."/>
            <person name="Ryan C.M."/>
            <person name="Banfield J.F."/>
        </authorList>
    </citation>
    <scope>NUCLEOTIDE SEQUENCE [LARGE SCALE GENOMIC DNA]</scope>
</reference>
<dbReference type="InterPro" id="IPR002725">
    <property type="entry name" value="YgjP-like_metallopeptidase"/>
</dbReference>
<protein>
    <recommendedName>
        <fullName evidence="1">YgjP-like metallopeptidase domain-containing protein</fullName>
    </recommendedName>
</protein>
<comment type="caution">
    <text evidence="2">The sequence shown here is derived from an EMBL/GenBank/DDBJ whole genome shotgun (WGS) entry which is preliminary data.</text>
</comment>
<dbReference type="CDD" id="cd07344">
    <property type="entry name" value="M48_yhfN_like"/>
    <property type="match status" value="1"/>
</dbReference>
<dbReference type="PANTHER" id="PTHR30399">
    <property type="entry name" value="UNCHARACTERIZED PROTEIN YGJP"/>
    <property type="match status" value="1"/>
</dbReference>
<gene>
    <name evidence="2" type="ORF">CO002_02495</name>
</gene>
<dbReference type="PANTHER" id="PTHR30399:SF1">
    <property type="entry name" value="UTP PYROPHOSPHATASE"/>
    <property type="match status" value="1"/>
</dbReference>
<evidence type="ECO:0000313" key="2">
    <source>
        <dbReference type="EMBL" id="PIW75362.1"/>
    </source>
</evidence>
<evidence type="ECO:0000313" key="3">
    <source>
        <dbReference type="Proteomes" id="UP000231280"/>
    </source>
</evidence>